<evidence type="ECO:0000259" key="3">
    <source>
        <dbReference type="PROSITE" id="PS51704"/>
    </source>
</evidence>
<accession>A0A239NZM8</accession>
<feature type="signal peptide" evidence="2">
    <location>
        <begin position="1"/>
        <end position="19"/>
    </location>
</feature>
<dbReference type="Gene3D" id="3.20.20.190">
    <property type="entry name" value="Phosphatidylinositol (PI) phosphodiesterase"/>
    <property type="match status" value="1"/>
</dbReference>
<organism evidence="4 5">
    <name type="scientific">Actinomadura meyerae</name>
    <dbReference type="NCBI Taxonomy" id="240840"/>
    <lineage>
        <taxon>Bacteria</taxon>
        <taxon>Bacillati</taxon>
        <taxon>Actinomycetota</taxon>
        <taxon>Actinomycetes</taxon>
        <taxon>Streptosporangiales</taxon>
        <taxon>Thermomonosporaceae</taxon>
        <taxon>Actinomadura</taxon>
    </lineage>
</organism>
<reference evidence="4 5" key="1">
    <citation type="submission" date="2017-06" db="EMBL/GenBank/DDBJ databases">
        <authorList>
            <person name="Kim H.J."/>
            <person name="Triplett B.A."/>
        </authorList>
    </citation>
    <scope>NUCLEOTIDE SEQUENCE [LARGE SCALE GENOMIC DNA]</scope>
    <source>
        <strain evidence="4 5">DSM 44715</strain>
    </source>
</reference>
<evidence type="ECO:0000313" key="5">
    <source>
        <dbReference type="Proteomes" id="UP000198318"/>
    </source>
</evidence>
<feature type="chain" id="PRO_5039155781" evidence="2">
    <location>
        <begin position="20"/>
        <end position="381"/>
    </location>
</feature>
<dbReference type="PANTHER" id="PTHR46211:SF1">
    <property type="entry name" value="GLYCEROPHOSPHODIESTER PHOSPHODIESTERASE, CYTOPLASMIC"/>
    <property type="match status" value="1"/>
</dbReference>
<dbReference type="PROSITE" id="PS51704">
    <property type="entry name" value="GP_PDE"/>
    <property type="match status" value="1"/>
</dbReference>
<dbReference type="GO" id="GO:0008081">
    <property type="term" value="F:phosphoric diester hydrolase activity"/>
    <property type="evidence" value="ECO:0007669"/>
    <property type="project" value="InterPro"/>
</dbReference>
<feature type="region of interest" description="Disordered" evidence="1">
    <location>
        <begin position="351"/>
        <end position="381"/>
    </location>
</feature>
<keyword evidence="5" id="KW-1185">Reference proteome</keyword>
<dbReference type="EMBL" id="FZOR01000056">
    <property type="protein sequence ID" value="SNT60162.1"/>
    <property type="molecule type" value="Genomic_DNA"/>
</dbReference>
<dbReference type="Proteomes" id="UP000198318">
    <property type="component" value="Unassembled WGS sequence"/>
</dbReference>
<protein>
    <submittedName>
        <fullName evidence="4">Glycerophosphoryl diester phosphodiesterase</fullName>
    </submittedName>
</protein>
<name>A0A239NZM8_9ACTN</name>
<dbReference type="InterPro" id="IPR030395">
    <property type="entry name" value="GP_PDE_dom"/>
</dbReference>
<gene>
    <name evidence="4" type="ORF">SAMN05443665_10568</name>
</gene>
<dbReference type="InterPro" id="IPR017946">
    <property type="entry name" value="PLC-like_Pdiesterase_TIM-brl"/>
</dbReference>
<feature type="domain" description="GP-PDE" evidence="3">
    <location>
        <begin position="90"/>
        <end position="338"/>
    </location>
</feature>
<evidence type="ECO:0000256" key="1">
    <source>
        <dbReference type="SAM" id="MobiDB-lite"/>
    </source>
</evidence>
<dbReference type="SUPFAM" id="SSF51695">
    <property type="entry name" value="PLC-like phosphodiesterases"/>
    <property type="match status" value="1"/>
</dbReference>
<feature type="compositionally biased region" description="Basic and acidic residues" evidence="1">
    <location>
        <begin position="54"/>
        <end position="65"/>
    </location>
</feature>
<dbReference type="Pfam" id="PF03009">
    <property type="entry name" value="GDPD"/>
    <property type="match status" value="1"/>
</dbReference>
<sequence length="381" mass="41211">MYRRTRLALIAVTVTAALAAPAAASADPGGRADPLPAIPWPAVPRPAVPPPDAPEPRPDAPEPRPRALAATDAPAEGTVPQARTAAPPQVVDVAHRGASAYAPENTLAAFMLAKAQNADMFELDVQETKDHELVIVHDTTLARTTDAEQVYPGRKPWRVADFTLAEIERLDAGSWFAKKYAGERVPTLARVLAAMGGQGIGMLLEIKSPELYPGIEKRIAAALRRSPTWLRHDPLERRLVVQSFDWGSVRRFHAVLPEVPTGLIGKPKAAQFRKLAGYADQINPQFRGLTRAYVKKVHASRMDLLTWTVDDRGEMEQAVRLGVNGIITNKPDVLRHVLQASRIARAARLAQATRNGQAAPTGQDGRIGQANPGQAARPAAR</sequence>
<feature type="compositionally biased region" description="Pro residues" evidence="1">
    <location>
        <begin position="36"/>
        <end position="53"/>
    </location>
</feature>
<dbReference type="AlphaFoldDB" id="A0A239NZM8"/>
<keyword evidence="2" id="KW-0732">Signal</keyword>
<proteinExistence type="predicted"/>
<feature type="region of interest" description="Disordered" evidence="1">
    <location>
        <begin position="22"/>
        <end position="87"/>
    </location>
</feature>
<feature type="compositionally biased region" description="Low complexity" evidence="1">
    <location>
        <begin position="22"/>
        <end position="35"/>
    </location>
</feature>
<evidence type="ECO:0000313" key="4">
    <source>
        <dbReference type="EMBL" id="SNT60162.1"/>
    </source>
</evidence>
<dbReference type="PANTHER" id="PTHR46211">
    <property type="entry name" value="GLYCEROPHOSPHORYL DIESTER PHOSPHODIESTERASE"/>
    <property type="match status" value="1"/>
</dbReference>
<evidence type="ECO:0000256" key="2">
    <source>
        <dbReference type="SAM" id="SignalP"/>
    </source>
</evidence>
<dbReference type="GO" id="GO:0006629">
    <property type="term" value="P:lipid metabolic process"/>
    <property type="evidence" value="ECO:0007669"/>
    <property type="project" value="InterPro"/>
</dbReference>